<protein>
    <submittedName>
        <fullName evidence="9">IS200/IS605 family element transposase accessory protein TnpB</fullName>
    </submittedName>
</protein>
<dbReference type="NCBIfam" id="NF040570">
    <property type="entry name" value="guided_TnpB"/>
    <property type="match status" value="1"/>
</dbReference>
<evidence type="ECO:0000256" key="4">
    <source>
        <dbReference type="ARBA" id="ARBA00023125"/>
    </source>
</evidence>
<dbReference type="NCBIfam" id="TIGR01766">
    <property type="entry name" value="IS200/IS605 family accessory protein TnpB-like domain"/>
    <property type="match status" value="1"/>
</dbReference>
<dbReference type="OrthoDB" id="4278026at2"/>
<evidence type="ECO:0000256" key="6">
    <source>
        <dbReference type="SAM" id="MobiDB-lite"/>
    </source>
</evidence>
<dbReference type="AlphaFoldDB" id="A0A6A8MF35"/>
<dbReference type="EMBL" id="VUMX01000016">
    <property type="protein sequence ID" value="MST87326.1"/>
    <property type="molecule type" value="Genomic_DNA"/>
</dbReference>
<dbReference type="GO" id="GO:0032196">
    <property type="term" value="P:transposition"/>
    <property type="evidence" value="ECO:0007669"/>
    <property type="project" value="UniProtKB-KW"/>
</dbReference>
<gene>
    <name evidence="9" type="ORF">FYJ62_06685</name>
</gene>
<accession>A0A6A8MF35</accession>
<evidence type="ECO:0000256" key="1">
    <source>
        <dbReference type="ARBA" id="ARBA00008761"/>
    </source>
</evidence>
<dbReference type="Pfam" id="PF01385">
    <property type="entry name" value="OrfB_IS605"/>
    <property type="match status" value="1"/>
</dbReference>
<keyword evidence="10" id="KW-1185">Reference proteome</keyword>
<keyword evidence="4" id="KW-0238">DNA-binding</keyword>
<dbReference type="RefSeq" id="WP_154548936.1">
    <property type="nucleotide sequence ID" value="NZ_VUMX01000016.1"/>
</dbReference>
<dbReference type="InterPro" id="IPR001959">
    <property type="entry name" value="Transposase"/>
</dbReference>
<evidence type="ECO:0000256" key="2">
    <source>
        <dbReference type="ARBA" id="ARBA00011044"/>
    </source>
</evidence>
<comment type="similarity">
    <text evidence="1">In the C-terminal section; belongs to the transposase 35 family.</text>
</comment>
<sequence length="436" mass="50988">MEISLTVKAHIKVANSADAKSLADSMEVYRLGCNFVSQYVFDHDFELVQAKLNKALYSDLRQKFNLRSQMAQSVLKTVIARYKAVQTQLENKPYKCHDVYAGKDEGYYSIKRDLDWLWKPIFFKRPQLDEVRNRDYSFKKGSKAVQNFNEKGIIVSVNTLDGRVECEICAPGFEKYLDGTWTFGTAKILRSGKHWFMHISVTKSFPDYETEQTRHVVGIDRGLRQIVTCYDEKGKTLFRSGKAIARKRQHYKELRRHLQIKNTKNSKRRIRKLGDRENRWMNDYNHCLSKTLVRHYGADTLFVLEDLTDVTFDTVYNRKNENRYEHHSWSFYDLEQKLKYKAHLNGSEVVKVDAHYTSQRCPKCGRILKENRDHGLHMYICDRCGYRSNDDRIAAMNIQTLGTMYVSGVPNPSYQSKRGTSDAKKAKNKKSKKQTN</sequence>
<dbReference type="GO" id="GO:0006310">
    <property type="term" value="P:DNA recombination"/>
    <property type="evidence" value="ECO:0007669"/>
    <property type="project" value="UniProtKB-KW"/>
</dbReference>
<keyword evidence="3" id="KW-0815">Transposition</keyword>
<name>A0A6A8MF35_9LACO</name>
<feature type="compositionally biased region" description="Basic residues" evidence="6">
    <location>
        <begin position="426"/>
        <end position="436"/>
    </location>
</feature>
<evidence type="ECO:0000256" key="5">
    <source>
        <dbReference type="ARBA" id="ARBA00023172"/>
    </source>
</evidence>
<reference evidence="9 10" key="1">
    <citation type="submission" date="2019-08" db="EMBL/GenBank/DDBJ databases">
        <title>In-depth cultivation of the pig gut microbiome towards novel bacterial diversity and tailored functional studies.</title>
        <authorList>
            <person name="Wylensek D."/>
            <person name="Hitch T.C.A."/>
            <person name="Clavel T."/>
        </authorList>
    </citation>
    <scope>NUCLEOTIDE SEQUENCE [LARGE SCALE GENOMIC DNA]</scope>
    <source>
        <strain evidence="9 10">Bifido-178-WT-2B</strain>
    </source>
</reference>
<keyword evidence="5" id="KW-0233">DNA recombination</keyword>
<dbReference type="InterPro" id="IPR010095">
    <property type="entry name" value="Cas12f1-like_TNB"/>
</dbReference>
<dbReference type="GO" id="GO:0003677">
    <property type="term" value="F:DNA binding"/>
    <property type="evidence" value="ECO:0007669"/>
    <property type="project" value="UniProtKB-KW"/>
</dbReference>
<feature type="domain" description="Probable transposase IS891/IS1136/IS1341" evidence="7">
    <location>
        <begin position="207"/>
        <end position="299"/>
    </location>
</feature>
<organism evidence="9 10">
    <name type="scientific">Lactobacillus porci</name>
    <dbReference type="NCBI Taxonomy" id="2012477"/>
    <lineage>
        <taxon>Bacteria</taxon>
        <taxon>Bacillati</taxon>
        <taxon>Bacillota</taxon>
        <taxon>Bacilli</taxon>
        <taxon>Lactobacillales</taxon>
        <taxon>Lactobacillaceae</taxon>
        <taxon>Lactobacillus</taxon>
    </lineage>
</organism>
<dbReference type="PANTHER" id="PTHR30405:SF11">
    <property type="entry name" value="RNA-GUIDED DNA ENDONUCLEASE RV2885C-RELATED"/>
    <property type="match status" value="1"/>
</dbReference>
<dbReference type="PANTHER" id="PTHR30405">
    <property type="entry name" value="TRANSPOSASE"/>
    <property type="match status" value="1"/>
</dbReference>
<feature type="domain" description="Cas12f1-like TNB" evidence="8">
    <location>
        <begin position="331"/>
        <end position="398"/>
    </location>
</feature>
<dbReference type="InterPro" id="IPR051399">
    <property type="entry name" value="RNA-guided_DNA_endo/Transpos"/>
</dbReference>
<evidence type="ECO:0000259" key="7">
    <source>
        <dbReference type="Pfam" id="PF01385"/>
    </source>
</evidence>
<proteinExistence type="inferred from homology"/>
<evidence type="ECO:0000259" key="8">
    <source>
        <dbReference type="Pfam" id="PF07282"/>
    </source>
</evidence>
<evidence type="ECO:0000313" key="9">
    <source>
        <dbReference type="EMBL" id="MST87326.1"/>
    </source>
</evidence>
<evidence type="ECO:0000256" key="3">
    <source>
        <dbReference type="ARBA" id="ARBA00022578"/>
    </source>
</evidence>
<comment type="caution">
    <text evidence="9">The sequence shown here is derived from an EMBL/GenBank/DDBJ whole genome shotgun (WGS) entry which is preliminary data.</text>
</comment>
<feature type="region of interest" description="Disordered" evidence="6">
    <location>
        <begin position="409"/>
        <end position="436"/>
    </location>
</feature>
<comment type="similarity">
    <text evidence="2">In the N-terminal section; belongs to the transposase 2 family.</text>
</comment>
<evidence type="ECO:0000313" key="10">
    <source>
        <dbReference type="Proteomes" id="UP000438120"/>
    </source>
</evidence>
<dbReference type="Proteomes" id="UP000438120">
    <property type="component" value="Unassembled WGS sequence"/>
</dbReference>
<dbReference type="Pfam" id="PF07282">
    <property type="entry name" value="Cas12f1-like_TNB"/>
    <property type="match status" value="1"/>
</dbReference>